<comment type="subcellular location">
    <subcellularLocation>
        <location evidence="1">Cell membrane</location>
        <topology evidence="1">Multi-pass membrane protein</topology>
    </subcellularLocation>
</comment>
<dbReference type="InterPro" id="IPR036640">
    <property type="entry name" value="ABC1_TM_sf"/>
</dbReference>
<dbReference type="InterPro" id="IPR017871">
    <property type="entry name" value="ABC_transporter-like_CS"/>
</dbReference>
<evidence type="ECO:0000256" key="2">
    <source>
        <dbReference type="ARBA" id="ARBA00022448"/>
    </source>
</evidence>
<feature type="transmembrane region" description="Helical" evidence="9">
    <location>
        <begin position="297"/>
        <end position="317"/>
    </location>
</feature>
<dbReference type="GO" id="GO:0015421">
    <property type="term" value="F:ABC-type oligopeptide transporter activity"/>
    <property type="evidence" value="ECO:0007669"/>
    <property type="project" value="TreeGrafter"/>
</dbReference>
<accession>D5AFX0</accession>
<keyword evidence="6" id="KW-0067">ATP-binding</keyword>
<proteinExistence type="predicted"/>
<evidence type="ECO:0000313" key="12">
    <source>
        <dbReference type="EMBL" id="ADE30735.1"/>
    </source>
</evidence>
<dbReference type="CDD" id="cd18541">
    <property type="entry name" value="ABC_6TM_TmrB_like"/>
    <property type="match status" value="1"/>
</dbReference>
<dbReference type="KEGG" id="ssw:SSGZ1_0270"/>
<evidence type="ECO:0000256" key="8">
    <source>
        <dbReference type="ARBA" id="ARBA00023136"/>
    </source>
</evidence>
<evidence type="ECO:0000256" key="4">
    <source>
        <dbReference type="ARBA" id="ARBA00022692"/>
    </source>
</evidence>
<dbReference type="Gene3D" id="3.40.50.300">
    <property type="entry name" value="P-loop containing nucleotide triphosphate hydrolases"/>
    <property type="match status" value="1"/>
</dbReference>
<reference evidence="12 13" key="1">
    <citation type="journal article" date="2009" name="J. Infect. Dis.">
        <title>Clinical, experimental, and genomic differences between intermediately pathogenic, highly pathogenic, and epidemic Streptococcus suis.</title>
        <authorList>
            <person name="Ye C."/>
            <person name="Zheng H."/>
            <person name="Zhang J."/>
            <person name="Jing H."/>
            <person name="Wang L."/>
            <person name="Xiong Y."/>
            <person name="Wang W."/>
            <person name="Zhou Z."/>
            <person name="Sun Q."/>
            <person name="Luo X."/>
            <person name="Du H."/>
            <person name="Gottschalk M."/>
            <person name="Xu J."/>
        </authorList>
    </citation>
    <scope>NUCLEOTIDE SEQUENCE [LARGE SCALE GENOMIC DNA]</scope>
    <source>
        <strain evidence="12 13">GZ1</strain>
    </source>
</reference>
<dbReference type="PROSITE" id="PS50893">
    <property type="entry name" value="ABC_TRANSPORTER_2"/>
    <property type="match status" value="1"/>
</dbReference>
<feature type="transmembrane region" description="Helical" evidence="9">
    <location>
        <begin position="73"/>
        <end position="94"/>
    </location>
</feature>
<keyword evidence="2" id="KW-0813">Transport</keyword>
<evidence type="ECO:0000256" key="9">
    <source>
        <dbReference type="SAM" id="Phobius"/>
    </source>
</evidence>
<evidence type="ECO:0000259" key="11">
    <source>
        <dbReference type="PROSITE" id="PS50929"/>
    </source>
</evidence>
<evidence type="ECO:0000256" key="7">
    <source>
        <dbReference type="ARBA" id="ARBA00022989"/>
    </source>
</evidence>
<protein>
    <submittedName>
        <fullName evidence="12">ABC transporter, permease protein</fullName>
    </submittedName>
</protein>
<keyword evidence="4 9" id="KW-0812">Transmembrane</keyword>
<feature type="transmembrane region" description="Helical" evidence="9">
    <location>
        <begin position="260"/>
        <end position="285"/>
    </location>
</feature>
<dbReference type="EMBL" id="CP000837">
    <property type="protein sequence ID" value="ADE30735.1"/>
    <property type="molecule type" value="Genomic_DNA"/>
</dbReference>
<evidence type="ECO:0000259" key="10">
    <source>
        <dbReference type="PROSITE" id="PS50893"/>
    </source>
</evidence>
<dbReference type="Proteomes" id="UP000002359">
    <property type="component" value="Chromosome"/>
</dbReference>
<feature type="domain" description="ABC transmembrane type-1" evidence="11">
    <location>
        <begin position="36"/>
        <end position="320"/>
    </location>
</feature>
<evidence type="ECO:0000313" key="13">
    <source>
        <dbReference type="Proteomes" id="UP000002359"/>
    </source>
</evidence>
<dbReference type="PANTHER" id="PTHR43394">
    <property type="entry name" value="ATP-DEPENDENT PERMEASE MDL1, MITOCHONDRIAL"/>
    <property type="match status" value="1"/>
</dbReference>
<keyword evidence="5" id="KW-0547">Nucleotide-binding</keyword>
<dbReference type="AlphaFoldDB" id="D5AFX0"/>
<dbReference type="InterPro" id="IPR003593">
    <property type="entry name" value="AAA+_ATPase"/>
</dbReference>
<dbReference type="Pfam" id="PF00664">
    <property type="entry name" value="ABC_membrane"/>
    <property type="match status" value="1"/>
</dbReference>
<dbReference type="InterPro" id="IPR039421">
    <property type="entry name" value="Type_1_exporter"/>
</dbReference>
<keyword evidence="3" id="KW-1003">Cell membrane</keyword>
<dbReference type="SUPFAM" id="SSF52540">
    <property type="entry name" value="P-loop containing nucleoside triphosphate hydrolases"/>
    <property type="match status" value="1"/>
</dbReference>
<dbReference type="FunFam" id="1.20.1560.10:FF:000011">
    <property type="entry name" value="Multidrug ABC transporter ATP-binding protein"/>
    <property type="match status" value="1"/>
</dbReference>
<feature type="transmembrane region" description="Helical" evidence="9">
    <location>
        <begin position="34"/>
        <end position="53"/>
    </location>
</feature>
<dbReference type="SUPFAM" id="SSF90123">
    <property type="entry name" value="ABC transporter transmembrane region"/>
    <property type="match status" value="1"/>
</dbReference>
<dbReference type="PROSITE" id="PS50929">
    <property type="entry name" value="ABC_TM1F"/>
    <property type="match status" value="1"/>
</dbReference>
<evidence type="ECO:0000256" key="3">
    <source>
        <dbReference type="ARBA" id="ARBA00022475"/>
    </source>
</evidence>
<keyword evidence="7 9" id="KW-1133">Transmembrane helix</keyword>
<dbReference type="GO" id="GO:0005524">
    <property type="term" value="F:ATP binding"/>
    <property type="evidence" value="ECO:0007669"/>
    <property type="project" value="UniProtKB-KW"/>
</dbReference>
<dbReference type="InterPro" id="IPR003439">
    <property type="entry name" value="ABC_transporter-like_ATP-bd"/>
</dbReference>
<dbReference type="InterPro" id="IPR011527">
    <property type="entry name" value="ABC1_TM_dom"/>
</dbReference>
<gene>
    <name evidence="12" type="ordered locus">SSGZ1_0270</name>
</gene>
<dbReference type="GO" id="GO:0005886">
    <property type="term" value="C:plasma membrane"/>
    <property type="evidence" value="ECO:0007669"/>
    <property type="project" value="UniProtKB-SubCell"/>
</dbReference>
<dbReference type="FunFam" id="3.40.50.300:FF:000221">
    <property type="entry name" value="Multidrug ABC transporter ATP-binding protein"/>
    <property type="match status" value="1"/>
</dbReference>
<evidence type="ECO:0000256" key="6">
    <source>
        <dbReference type="ARBA" id="ARBA00022840"/>
    </source>
</evidence>
<dbReference type="Pfam" id="PF00005">
    <property type="entry name" value="ABC_tran"/>
    <property type="match status" value="1"/>
</dbReference>
<dbReference type="Gene3D" id="1.20.1560.10">
    <property type="entry name" value="ABC transporter type 1, transmembrane domain"/>
    <property type="match status" value="1"/>
</dbReference>
<dbReference type="HOGENOM" id="CLU_000604_84_3_9"/>
<dbReference type="PANTHER" id="PTHR43394:SF1">
    <property type="entry name" value="ATP-BINDING CASSETTE SUB-FAMILY B MEMBER 10, MITOCHONDRIAL"/>
    <property type="match status" value="1"/>
</dbReference>
<evidence type="ECO:0000256" key="1">
    <source>
        <dbReference type="ARBA" id="ARBA00004651"/>
    </source>
</evidence>
<dbReference type="SMART" id="SM00382">
    <property type="entry name" value="AAA"/>
    <property type="match status" value="1"/>
</dbReference>
<feature type="transmembrane region" description="Helical" evidence="9">
    <location>
        <begin position="173"/>
        <end position="195"/>
    </location>
</feature>
<dbReference type="PROSITE" id="PS00211">
    <property type="entry name" value="ABC_TRANSPORTER_1"/>
    <property type="match status" value="1"/>
</dbReference>
<dbReference type="InterPro" id="IPR027417">
    <property type="entry name" value="P-loop_NTPase"/>
</dbReference>
<feature type="domain" description="ABC transporter" evidence="10">
    <location>
        <begin position="352"/>
        <end position="586"/>
    </location>
</feature>
<sequence>MLVATSYQPFFCSERTFMKIIKQLWWFFSLEKKAYLIGILSLCLVSLLNLLPASIMGQLIDQIASGQLTEHRLLLGVAGLILSALAMYGLRYLWRMNILATSYRLGKIMRARLFDHFMHLSPSFFQQHRTGDLMAHATNDINALTRLAGGGVMSFVDATVTALVTLITMSLSISWQMTLVAILPLPFMTLTTNFLGRRTHENFKASQAAFSELNNKVQEAVSGIKVTKSFGYQEQETAAFQEVNQAAFLQNIKTMRYDALFNPAVLFFIGLSYLLTLLVGSHFISQGQVSLGQLVTFMTYLDLLVWPLMAIGFLVNISQRGDVSYNRIQTLLSISSEVIETDQPLPAPSNGELVYEISEFAYDNIPVLQDIQFQIKKGQTIGLVGLTGSGKTSLLKLLMREYDVINGQILLNQENIKNYKLADLRRLIGYVPQDQFLFATSITENIRFGNPDLSLNQVEEAARAVHVYEDIQDMPDRFETMVGEKGISLSGGQKQRLAMARAMILNPDILLLDDSLSAVDAKTEHAILETIKQERLDKTTIITAHRLSAIVHADLILVLEDGKIVERGRHQELLDEKGWYYDTYMMQQLEKEESDAL</sequence>
<keyword evidence="8 9" id="KW-0472">Membrane</keyword>
<evidence type="ECO:0000256" key="5">
    <source>
        <dbReference type="ARBA" id="ARBA00022741"/>
    </source>
</evidence>
<name>D5AFX0_STRGZ</name>
<organism evidence="12 13">
    <name type="scientific">Streptococcus suis (strain GZ1)</name>
    <dbReference type="NCBI Taxonomy" id="423211"/>
    <lineage>
        <taxon>Bacteria</taxon>
        <taxon>Bacillati</taxon>
        <taxon>Bacillota</taxon>
        <taxon>Bacilli</taxon>
        <taxon>Lactobacillales</taxon>
        <taxon>Streptococcaceae</taxon>
        <taxon>Streptococcus</taxon>
    </lineage>
</organism>
<feature type="transmembrane region" description="Helical" evidence="9">
    <location>
        <begin position="147"/>
        <end position="167"/>
    </location>
</feature>
<dbReference type="PATRIC" id="fig|423211.3.peg.268"/>
<dbReference type="GO" id="GO:0016887">
    <property type="term" value="F:ATP hydrolysis activity"/>
    <property type="evidence" value="ECO:0007669"/>
    <property type="project" value="InterPro"/>
</dbReference>